<keyword evidence="4 9" id="KW-0378">Hydrolase</keyword>
<gene>
    <name evidence="11" type="ORF">LITE_LOCUS44126</name>
</gene>
<reference evidence="11" key="1">
    <citation type="submission" date="2022-08" db="EMBL/GenBank/DDBJ databases">
        <authorList>
            <person name="Gutierrez-Valencia J."/>
        </authorList>
    </citation>
    <scope>NUCLEOTIDE SEQUENCE</scope>
</reference>
<evidence type="ECO:0000256" key="9">
    <source>
        <dbReference type="RuleBase" id="RU004336"/>
    </source>
</evidence>
<dbReference type="Proteomes" id="UP001154282">
    <property type="component" value="Unassembled WGS sequence"/>
</dbReference>
<proteinExistence type="inferred from homology"/>
<dbReference type="InterPro" id="IPR000490">
    <property type="entry name" value="Glyco_hydro_17"/>
</dbReference>
<evidence type="ECO:0000256" key="1">
    <source>
        <dbReference type="ARBA" id="ARBA00000382"/>
    </source>
</evidence>
<dbReference type="GO" id="GO:0042973">
    <property type="term" value="F:glucan endo-1,3-beta-D-glucosidase activity"/>
    <property type="evidence" value="ECO:0007669"/>
    <property type="project" value="UniProtKB-EC"/>
</dbReference>
<name>A0AAV0QPK1_9ROSI</name>
<accession>A0AAV0QPK1</accession>
<dbReference type="EMBL" id="CAMGYJ010000010">
    <property type="protein sequence ID" value="CAI0546841.1"/>
    <property type="molecule type" value="Genomic_DNA"/>
</dbReference>
<dbReference type="Gene3D" id="3.20.20.80">
    <property type="entry name" value="Glycosidases"/>
    <property type="match status" value="1"/>
</dbReference>
<dbReference type="PROSITE" id="PS00587">
    <property type="entry name" value="GLYCOSYL_HYDROL_F17"/>
    <property type="match status" value="1"/>
</dbReference>
<dbReference type="GO" id="GO:0005975">
    <property type="term" value="P:carbohydrate metabolic process"/>
    <property type="evidence" value="ECO:0007669"/>
    <property type="project" value="InterPro"/>
</dbReference>
<dbReference type="Pfam" id="PF00332">
    <property type="entry name" value="Glyco_hydro_17"/>
    <property type="match status" value="1"/>
</dbReference>
<feature type="signal peptide" evidence="10">
    <location>
        <begin position="1"/>
        <end position="26"/>
    </location>
</feature>
<evidence type="ECO:0000256" key="10">
    <source>
        <dbReference type="SAM" id="SignalP"/>
    </source>
</evidence>
<sequence length="343" mass="36601">MSDFLLFVALVSYFISLNLEVGGATSIGINYGLLGDNLPPPERCVSLLKSRNVNRVRIFDPNHDVLTALANAGGMEVVLGTLNADLEQLASSPSFAAQWVSAHVIPFRPRLKFRYITAGNEVIPGPMAHLVLNAIKNLDSALKSAQITDVPVTTAIGMASIGKSYPPSAGEFSDESRPYAGPVVEFLASNGYPLLANVYPYFAYKGDPANIAREYALGNSVAGGGGKRVVDGNLEYRGLFDAMVDAMYAAAEKVNGGGLKVVVSETGWPSAGAEVATVDNARAYVNNVAAKARAGAGTPRRQGSEVETYLFALFNEDLKPQGEEQNFGLYRPDLTEVYKVDLN</sequence>
<dbReference type="PANTHER" id="PTHR32227">
    <property type="entry name" value="GLUCAN ENDO-1,3-BETA-GLUCOSIDASE BG1-RELATED-RELATED"/>
    <property type="match status" value="1"/>
</dbReference>
<dbReference type="InterPro" id="IPR017853">
    <property type="entry name" value="GH"/>
</dbReference>
<evidence type="ECO:0000256" key="4">
    <source>
        <dbReference type="ARBA" id="ARBA00022801"/>
    </source>
</evidence>
<evidence type="ECO:0000256" key="8">
    <source>
        <dbReference type="RuleBase" id="RU004335"/>
    </source>
</evidence>
<evidence type="ECO:0000313" key="11">
    <source>
        <dbReference type="EMBL" id="CAI0546841.1"/>
    </source>
</evidence>
<comment type="similarity">
    <text evidence="2 8">Belongs to the glycosyl hydrolase 17 family.</text>
</comment>
<feature type="chain" id="PRO_5043583763" description="glucan endo-1,3-beta-D-glucosidase" evidence="10">
    <location>
        <begin position="27"/>
        <end position="343"/>
    </location>
</feature>
<evidence type="ECO:0000313" key="12">
    <source>
        <dbReference type="Proteomes" id="UP001154282"/>
    </source>
</evidence>
<dbReference type="SUPFAM" id="SSF51445">
    <property type="entry name" value="(Trans)glycosidases"/>
    <property type="match status" value="1"/>
</dbReference>
<organism evidence="11 12">
    <name type="scientific">Linum tenue</name>
    <dbReference type="NCBI Taxonomy" id="586396"/>
    <lineage>
        <taxon>Eukaryota</taxon>
        <taxon>Viridiplantae</taxon>
        <taxon>Streptophyta</taxon>
        <taxon>Embryophyta</taxon>
        <taxon>Tracheophyta</taxon>
        <taxon>Spermatophyta</taxon>
        <taxon>Magnoliopsida</taxon>
        <taxon>eudicotyledons</taxon>
        <taxon>Gunneridae</taxon>
        <taxon>Pentapetalae</taxon>
        <taxon>rosids</taxon>
        <taxon>fabids</taxon>
        <taxon>Malpighiales</taxon>
        <taxon>Linaceae</taxon>
        <taxon>Linum</taxon>
    </lineage>
</organism>
<dbReference type="AlphaFoldDB" id="A0AAV0QPK1"/>
<evidence type="ECO:0000256" key="7">
    <source>
        <dbReference type="ARBA" id="ARBA00033417"/>
    </source>
</evidence>
<evidence type="ECO:0000256" key="2">
    <source>
        <dbReference type="ARBA" id="ARBA00008773"/>
    </source>
</evidence>
<evidence type="ECO:0000256" key="3">
    <source>
        <dbReference type="ARBA" id="ARBA00012780"/>
    </source>
</evidence>
<dbReference type="FunFam" id="3.20.20.80:FF:000010">
    <property type="entry name" value="glucan endo-1,3-beta-glucosidase, basic"/>
    <property type="match status" value="1"/>
</dbReference>
<protein>
    <recommendedName>
        <fullName evidence="3">glucan endo-1,3-beta-D-glucosidase</fullName>
        <ecNumber evidence="3">3.2.1.39</ecNumber>
    </recommendedName>
    <alternativeName>
        <fullName evidence="6">(1-&gt;3)-beta-glucan endohydrolase</fullName>
    </alternativeName>
    <alternativeName>
        <fullName evidence="7">Beta-1,3-endoglucanase</fullName>
    </alternativeName>
</protein>
<keyword evidence="10" id="KW-0732">Signal</keyword>
<comment type="catalytic activity">
    <reaction evidence="1">
        <text>Hydrolysis of (1-&gt;3)-beta-D-glucosidic linkages in (1-&gt;3)-beta-D-glucans.</text>
        <dbReference type="EC" id="3.2.1.39"/>
    </reaction>
</comment>
<evidence type="ECO:0000256" key="6">
    <source>
        <dbReference type="ARBA" id="ARBA00033335"/>
    </source>
</evidence>
<keyword evidence="5 9" id="KW-0326">Glycosidase</keyword>
<evidence type="ECO:0000256" key="5">
    <source>
        <dbReference type="ARBA" id="ARBA00023295"/>
    </source>
</evidence>
<keyword evidence="12" id="KW-1185">Reference proteome</keyword>
<dbReference type="EC" id="3.2.1.39" evidence="3"/>
<dbReference type="InterPro" id="IPR044965">
    <property type="entry name" value="Glyco_hydro_17_plant"/>
</dbReference>
<comment type="caution">
    <text evidence="11">The sequence shown here is derived from an EMBL/GenBank/DDBJ whole genome shotgun (WGS) entry which is preliminary data.</text>
</comment>